<evidence type="ECO:0000313" key="6">
    <source>
        <dbReference type="Proteomes" id="UP000460272"/>
    </source>
</evidence>
<evidence type="ECO:0000259" key="3">
    <source>
        <dbReference type="Pfam" id="PF00149"/>
    </source>
</evidence>
<evidence type="ECO:0000256" key="1">
    <source>
        <dbReference type="ARBA" id="ARBA00022729"/>
    </source>
</evidence>
<dbReference type="InterPro" id="IPR029052">
    <property type="entry name" value="Metallo-depent_PP-like"/>
</dbReference>
<dbReference type="InterPro" id="IPR039331">
    <property type="entry name" value="PAPs-like"/>
</dbReference>
<evidence type="ECO:0000256" key="2">
    <source>
        <dbReference type="SAM" id="MobiDB-lite"/>
    </source>
</evidence>
<dbReference type="Proteomes" id="UP000460272">
    <property type="component" value="Unassembled WGS sequence"/>
</dbReference>
<keyword evidence="1" id="KW-0732">Signal</keyword>
<dbReference type="Gene3D" id="2.60.40.380">
    <property type="entry name" value="Purple acid phosphatase-like, N-terminal"/>
    <property type="match status" value="1"/>
</dbReference>
<dbReference type="OrthoDB" id="9804511at2"/>
<evidence type="ECO:0000259" key="4">
    <source>
        <dbReference type="Pfam" id="PF16656"/>
    </source>
</evidence>
<feature type="compositionally biased region" description="Low complexity" evidence="2">
    <location>
        <begin position="464"/>
        <end position="476"/>
    </location>
</feature>
<feature type="domain" description="Purple acid phosphatase N-terminal" evidence="4">
    <location>
        <begin position="46"/>
        <end position="136"/>
    </location>
</feature>
<dbReference type="EMBL" id="RPFW01000004">
    <property type="protein sequence ID" value="TVZ03423.1"/>
    <property type="molecule type" value="Genomic_DNA"/>
</dbReference>
<feature type="compositionally biased region" description="Low complexity" evidence="2">
    <location>
        <begin position="26"/>
        <end position="36"/>
    </location>
</feature>
<dbReference type="InterPro" id="IPR008963">
    <property type="entry name" value="Purple_acid_Pase-like_N"/>
</dbReference>
<keyword evidence="6" id="KW-1185">Reference proteome</keyword>
<gene>
    <name evidence="5" type="ORF">EAS64_23795</name>
</gene>
<dbReference type="SUPFAM" id="SSF49363">
    <property type="entry name" value="Purple acid phosphatase, N-terminal domain"/>
    <property type="match status" value="1"/>
</dbReference>
<dbReference type="SUPFAM" id="SSF56300">
    <property type="entry name" value="Metallo-dependent phosphatases"/>
    <property type="match status" value="1"/>
</dbReference>
<dbReference type="Gene3D" id="3.60.21.10">
    <property type="match status" value="1"/>
</dbReference>
<dbReference type="GO" id="GO:0046872">
    <property type="term" value="F:metal ion binding"/>
    <property type="evidence" value="ECO:0007669"/>
    <property type="project" value="InterPro"/>
</dbReference>
<feature type="region of interest" description="Disordered" evidence="2">
    <location>
        <begin position="26"/>
        <end position="45"/>
    </location>
</feature>
<dbReference type="InterPro" id="IPR006311">
    <property type="entry name" value="TAT_signal"/>
</dbReference>
<comment type="caution">
    <text evidence="5">The sequence shown here is derived from an EMBL/GenBank/DDBJ whole genome shotgun (WGS) entry which is preliminary data.</text>
</comment>
<evidence type="ECO:0000313" key="5">
    <source>
        <dbReference type="EMBL" id="TVZ03423.1"/>
    </source>
</evidence>
<organism evidence="5 6">
    <name type="scientific">Trebonia kvetii</name>
    <dbReference type="NCBI Taxonomy" id="2480626"/>
    <lineage>
        <taxon>Bacteria</taxon>
        <taxon>Bacillati</taxon>
        <taxon>Actinomycetota</taxon>
        <taxon>Actinomycetes</taxon>
        <taxon>Streptosporangiales</taxon>
        <taxon>Treboniaceae</taxon>
        <taxon>Trebonia</taxon>
    </lineage>
</organism>
<feature type="domain" description="Calcineurin-like phosphoesterase" evidence="3">
    <location>
        <begin position="146"/>
        <end position="383"/>
    </location>
</feature>
<dbReference type="AlphaFoldDB" id="A0A6P2C1T3"/>
<protein>
    <submittedName>
        <fullName evidence="5">Serine/threonine protein phosphatase</fullName>
    </submittedName>
</protein>
<dbReference type="PANTHER" id="PTHR22953">
    <property type="entry name" value="ACID PHOSPHATASE RELATED"/>
    <property type="match status" value="1"/>
</dbReference>
<dbReference type="InterPro" id="IPR015914">
    <property type="entry name" value="PAPs_N"/>
</dbReference>
<dbReference type="PROSITE" id="PS51318">
    <property type="entry name" value="TAT"/>
    <property type="match status" value="1"/>
</dbReference>
<dbReference type="InterPro" id="IPR004843">
    <property type="entry name" value="Calcineurin-like_PHP"/>
</dbReference>
<sequence>MSDDSGADLSRRQMIVAGTTGLLSATAAGPTRAAARGRSEPADGTPEQIHLTWDDDPTSTVVVSWASAGQAVRPRVRIGQRVIAAAERAYTDALSGTIVWTYHARVDKLRPGATYGYAVTADNDSNGADPFSATFSTAPAGRARFRFTSFGDLATPNPAWASSYGQAAYAVGAVETFQPLFHLINGDLAYADLTPAAQPQVWRDFGNNVQASAANRPWMPVPGNHELELGNGAHGLASYLTRYTLPSNGVDGLDGRWYAFRVGTALFVCLSGDDVAYQDGGGFVAGPGPLVPAPATGHPPLAAGTSRYVRGYSGGVQTRWLESTLAAARGDASIDWIVVQLHQCACSSAPGGNGSDLGVRREWLPLFDRYEVDLVLSGHDHGYERSFPVRGCDTDAGQDALTGLTADTRRPHPVTTVDSGVFDTSQGTVHLVLGCGGSIPAPGSPRNPEAPTAGGAPGMGDVPGTAGASGTGAASGRSPVREAGVFTRPGRPVPGGAAPGGYTRPAADAVEEATWSARRDGSTAYGIAVFDVNPGSDAGGQTSVTVRYYHAVGADQVSPATGQPGAPSGDYTLFETFTLVRPRSDGRRWHLKE</sequence>
<feature type="region of interest" description="Disordered" evidence="2">
    <location>
        <begin position="439"/>
        <end position="504"/>
    </location>
</feature>
<dbReference type="GO" id="GO:0003993">
    <property type="term" value="F:acid phosphatase activity"/>
    <property type="evidence" value="ECO:0007669"/>
    <property type="project" value="InterPro"/>
</dbReference>
<dbReference type="RefSeq" id="WP_145856175.1">
    <property type="nucleotide sequence ID" value="NZ_RPFW01000004.1"/>
</dbReference>
<dbReference type="Pfam" id="PF16656">
    <property type="entry name" value="Pur_ac_phosph_N"/>
    <property type="match status" value="1"/>
</dbReference>
<proteinExistence type="predicted"/>
<accession>A0A6P2C1T3</accession>
<dbReference type="PANTHER" id="PTHR22953:SF153">
    <property type="entry name" value="PURPLE ACID PHOSPHATASE"/>
    <property type="match status" value="1"/>
</dbReference>
<name>A0A6P2C1T3_9ACTN</name>
<reference evidence="5 6" key="1">
    <citation type="submission" date="2018-11" db="EMBL/GenBank/DDBJ databases">
        <title>Trebonia kvetii gen.nov., sp.nov., a novel acidophilic actinobacterium, and proposal of the new actinobacterial family Treboniaceae fam. nov.</title>
        <authorList>
            <person name="Rapoport D."/>
            <person name="Sagova-Mareckova M."/>
            <person name="Sedlacek I."/>
            <person name="Provaznik J."/>
            <person name="Kralova S."/>
            <person name="Pavlinic D."/>
            <person name="Benes V."/>
            <person name="Kopecky J."/>
        </authorList>
    </citation>
    <scope>NUCLEOTIDE SEQUENCE [LARGE SCALE GENOMIC DNA]</scope>
    <source>
        <strain evidence="5 6">15Tr583</strain>
    </source>
</reference>
<dbReference type="Pfam" id="PF00149">
    <property type="entry name" value="Metallophos"/>
    <property type="match status" value="1"/>
</dbReference>